<sequence length="33" mass="3776">MPQASSEARRALQPFYRASPVIRLDNARAFRTV</sequence>
<proteinExistence type="predicted"/>
<reference evidence="1 2" key="1">
    <citation type="submission" date="2020-04" db="EMBL/GenBank/DDBJ databases">
        <authorList>
            <person name="De Canck E."/>
        </authorList>
    </citation>
    <scope>NUCLEOTIDE SEQUENCE [LARGE SCALE GENOMIC DNA]</scope>
    <source>
        <strain evidence="1 2">LMG 24238</strain>
    </source>
</reference>
<keyword evidence="2" id="KW-1185">Reference proteome</keyword>
<evidence type="ECO:0000313" key="2">
    <source>
        <dbReference type="Proteomes" id="UP000494255"/>
    </source>
</evidence>
<name>A0A6J5BGB9_9BURK</name>
<accession>A0A6J5BGB9</accession>
<protein>
    <submittedName>
        <fullName evidence="1">Uncharacterized protein</fullName>
    </submittedName>
</protein>
<evidence type="ECO:0000313" key="1">
    <source>
        <dbReference type="EMBL" id="CAB3705532.1"/>
    </source>
</evidence>
<dbReference type="EMBL" id="CADIKC010000005">
    <property type="protein sequence ID" value="CAB3705532.1"/>
    <property type="molecule type" value="Genomic_DNA"/>
</dbReference>
<dbReference type="AlphaFoldDB" id="A0A6J5BGB9"/>
<gene>
    <name evidence="1" type="ORF">LMG24238_03867</name>
</gene>
<organism evidence="1 2">
    <name type="scientific">Paraburkholderia sediminicola</name>
    <dbReference type="NCBI Taxonomy" id="458836"/>
    <lineage>
        <taxon>Bacteria</taxon>
        <taxon>Pseudomonadati</taxon>
        <taxon>Pseudomonadota</taxon>
        <taxon>Betaproteobacteria</taxon>
        <taxon>Burkholderiales</taxon>
        <taxon>Burkholderiaceae</taxon>
        <taxon>Paraburkholderia</taxon>
    </lineage>
</organism>
<dbReference type="Proteomes" id="UP000494255">
    <property type="component" value="Unassembled WGS sequence"/>
</dbReference>